<evidence type="ECO:0000313" key="3">
    <source>
        <dbReference type="Proteomes" id="UP001321486"/>
    </source>
</evidence>
<dbReference type="RefSeq" id="WP_286346199.1">
    <property type="nucleotide sequence ID" value="NZ_AP027732.1"/>
</dbReference>
<keyword evidence="1" id="KW-0732">Signal</keyword>
<evidence type="ECO:0000256" key="1">
    <source>
        <dbReference type="SAM" id="SignalP"/>
    </source>
</evidence>
<feature type="signal peptide" evidence="1">
    <location>
        <begin position="1"/>
        <end position="19"/>
    </location>
</feature>
<evidence type="ECO:0000313" key="2">
    <source>
        <dbReference type="EMBL" id="BDZ49395.1"/>
    </source>
</evidence>
<organism evidence="2 3">
    <name type="scientific">Frondihabitans sucicola</name>
    <dbReference type="NCBI Taxonomy" id="1268041"/>
    <lineage>
        <taxon>Bacteria</taxon>
        <taxon>Bacillati</taxon>
        <taxon>Actinomycetota</taxon>
        <taxon>Actinomycetes</taxon>
        <taxon>Micrococcales</taxon>
        <taxon>Microbacteriaceae</taxon>
        <taxon>Frondihabitans</taxon>
    </lineage>
</organism>
<accession>A0ABM8GLV6</accession>
<proteinExistence type="predicted"/>
<evidence type="ECO:0008006" key="4">
    <source>
        <dbReference type="Google" id="ProtNLM"/>
    </source>
</evidence>
<feature type="chain" id="PRO_5046962262" description="Lipoprotein" evidence="1">
    <location>
        <begin position="20"/>
        <end position="149"/>
    </location>
</feature>
<dbReference type="EMBL" id="AP027732">
    <property type="protein sequence ID" value="BDZ49395.1"/>
    <property type="molecule type" value="Genomic_DNA"/>
</dbReference>
<name>A0ABM8GLV6_9MICO</name>
<keyword evidence="3" id="KW-1185">Reference proteome</keyword>
<sequence length="149" mass="15552">MAAAALLVGFAAAGLSSCALLPASGSCVDYISLKTPAERFAAAPVVVVADISTTDRTIERAGRYDIHRAKVSAVLKGSVSAKALDVINPSDQCTTSRKPVEYLEGDDLNATGSRVLYLAERRDGSDVWTLFVPNGVDPADVAASLPRSK</sequence>
<dbReference type="Proteomes" id="UP001321486">
    <property type="component" value="Chromosome"/>
</dbReference>
<reference evidence="3" key="1">
    <citation type="journal article" date="2019" name="Int. J. Syst. Evol. Microbiol.">
        <title>The Global Catalogue of Microorganisms (GCM) 10K type strain sequencing project: providing services to taxonomists for standard genome sequencing and annotation.</title>
        <authorList>
            <consortium name="The Broad Institute Genomics Platform"/>
            <consortium name="The Broad Institute Genome Sequencing Center for Infectious Disease"/>
            <person name="Wu L."/>
            <person name="Ma J."/>
        </authorList>
    </citation>
    <scope>NUCLEOTIDE SEQUENCE [LARGE SCALE GENOMIC DNA]</scope>
    <source>
        <strain evidence="3">NBRC 108728</strain>
    </source>
</reference>
<gene>
    <name evidence="2" type="ORF">GCM10025867_16360</name>
</gene>
<protein>
    <recommendedName>
        <fullName evidence="4">Lipoprotein</fullName>
    </recommendedName>
</protein>